<protein>
    <submittedName>
        <fullName evidence="1">Uncharacterized protein</fullName>
    </submittedName>
</protein>
<comment type="caution">
    <text evidence="1">The sequence shown here is derived from an EMBL/GenBank/DDBJ whole genome shotgun (WGS) entry which is preliminary data.</text>
</comment>
<evidence type="ECO:0000313" key="1">
    <source>
        <dbReference type="EMBL" id="MCY1007024.1"/>
    </source>
</evidence>
<accession>A0A9X3EMZ1</accession>
<keyword evidence="2" id="KW-1185">Reference proteome</keyword>
<evidence type="ECO:0000313" key="2">
    <source>
        <dbReference type="Proteomes" id="UP001150924"/>
    </source>
</evidence>
<proteinExistence type="predicted"/>
<dbReference type="AlphaFoldDB" id="A0A9X3EMZ1"/>
<sequence>MTLPAEPREPLLLALRRADPLAFRREVRAVLAAQCSVSAGARALGVREATLRDLLAGDAELARGLDLDDWP</sequence>
<dbReference type="Proteomes" id="UP001150924">
    <property type="component" value="Unassembled WGS sequence"/>
</dbReference>
<gene>
    <name evidence="1" type="ORF">OV079_15955</name>
</gene>
<dbReference type="RefSeq" id="WP_267769526.1">
    <property type="nucleotide sequence ID" value="NZ_JAPNKE010000002.1"/>
</dbReference>
<reference evidence="1" key="1">
    <citation type="submission" date="2022-11" db="EMBL/GenBank/DDBJ databases">
        <title>Minimal conservation of predation-associated metabolite biosynthetic gene clusters underscores biosynthetic potential of Myxococcota including descriptions for ten novel species: Archangium lansinium sp. nov., Myxococcus landrumus sp. nov., Nannocystis bai.</title>
        <authorList>
            <person name="Ahearne A."/>
            <person name="Stevens C."/>
            <person name="Phillips K."/>
        </authorList>
    </citation>
    <scope>NUCLEOTIDE SEQUENCE</scope>
    <source>
        <strain evidence="1">Na p29</strain>
    </source>
</reference>
<dbReference type="EMBL" id="JAPNKE010000002">
    <property type="protein sequence ID" value="MCY1007024.1"/>
    <property type="molecule type" value="Genomic_DNA"/>
</dbReference>
<name>A0A9X3EMZ1_9BACT</name>
<organism evidence="1 2">
    <name type="scientific">Nannocystis pusilla</name>
    <dbReference type="NCBI Taxonomy" id="889268"/>
    <lineage>
        <taxon>Bacteria</taxon>
        <taxon>Pseudomonadati</taxon>
        <taxon>Myxococcota</taxon>
        <taxon>Polyangia</taxon>
        <taxon>Nannocystales</taxon>
        <taxon>Nannocystaceae</taxon>
        <taxon>Nannocystis</taxon>
    </lineage>
</organism>